<sequence length="48" mass="5355">MEPTRHPFRPDPIADVIRDRLDGPTMDTDARTVSTDEEPAEEADDADS</sequence>
<evidence type="ECO:0000313" key="3">
    <source>
        <dbReference type="Proteomes" id="UP000827716"/>
    </source>
</evidence>
<evidence type="ECO:0000313" key="2">
    <source>
        <dbReference type="EMBL" id="UDL16277.1"/>
    </source>
</evidence>
<protein>
    <submittedName>
        <fullName evidence="2">Uncharacterized protein</fullName>
    </submittedName>
</protein>
<proteinExistence type="predicted"/>
<dbReference type="RefSeq" id="YP_010750809.1">
    <property type="nucleotide sequence ID" value="NC_073362.1"/>
</dbReference>
<evidence type="ECO:0000256" key="1">
    <source>
        <dbReference type="SAM" id="MobiDB-lite"/>
    </source>
</evidence>
<name>A0AAE9C374_9CAUD</name>
<feature type="region of interest" description="Disordered" evidence="1">
    <location>
        <begin position="1"/>
        <end position="48"/>
    </location>
</feature>
<feature type="compositionally biased region" description="Acidic residues" evidence="1">
    <location>
        <begin position="35"/>
        <end position="48"/>
    </location>
</feature>
<accession>A0AAE9C374</accession>
<dbReference type="GeneID" id="80004464"/>
<reference evidence="2" key="1">
    <citation type="submission" date="2021-09" db="EMBL/GenBank/DDBJ databases">
        <authorList>
            <person name="Colton S."/>
            <person name="McKinney A."/>
            <person name="Ashley L."/>
            <person name="Annie C."/>
            <person name="Elissa F."/>
            <person name="Lindsey D."/>
            <person name="Brady H."/>
            <person name="Batt M.A."/>
            <person name="Denae B."/>
            <person name="Molloy S.D."/>
            <person name="Garlena R.A."/>
            <person name="Russell D.A."/>
            <person name="Jacobs-Sera D."/>
            <person name="Hatfull G.F."/>
        </authorList>
    </citation>
    <scope>NUCLEOTIDE SEQUENCE</scope>
</reference>
<dbReference type="Proteomes" id="UP000827716">
    <property type="component" value="Segment"/>
</dbReference>
<keyword evidence="3" id="KW-1185">Reference proteome</keyword>
<gene>
    <name evidence="2" type="primary">81</name>
    <name evidence="2" type="ORF">SEA_KOZIE_81</name>
</gene>
<dbReference type="KEGG" id="vg:80004464"/>
<dbReference type="EMBL" id="OK040792">
    <property type="protein sequence ID" value="UDL16277.1"/>
    <property type="molecule type" value="Genomic_DNA"/>
</dbReference>
<organism evidence="2 3">
    <name type="scientific">Microbacterium phage Kozie</name>
    <dbReference type="NCBI Taxonomy" id="2885981"/>
    <lineage>
        <taxon>Viruses</taxon>
        <taxon>Duplodnaviria</taxon>
        <taxon>Heunggongvirae</taxon>
        <taxon>Uroviricota</taxon>
        <taxon>Caudoviricetes</taxon>
        <taxon>Kutznervirinae</taxon>
        <taxon>Kozievirus</taxon>
        <taxon>Kozievirus kozie</taxon>
    </lineage>
</organism>